<dbReference type="InterPro" id="IPR036869">
    <property type="entry name" value="J_dom_sf"/>
</dbReference>
<dbReference type="GO" id="GO:0051082">
    <property type="term" value="F:unfolded protein binding"/>
    <property type="evidence" value="ECO:0007669"/>
    <property type="project" value="UniProtKB-UniRule"/>
</dbReference>
<dbReference type="InterPro" id="IPR018253">
    <property type="entry name" value="DnaJ_domain_CS"/>
</dbReference>
<dbReference type="FunFam" id="1.10.287.110:FF:000031">
    <property type="entry name" value="Molecular chaperone DnaJ"/>
    <property type="match status" value="1"/>
</dbReference>
<dbReference type="GO" id="GO:0031072">
    <property type="term" value="F:heat shock protein binding"/>
    <property type="evidence" value="ECO:0007669"/>
    <property type="project" value="InterPro"/>
</dbReference>
<dbReference type="NCBIfam" id="NF008035">
    <property type="entry name" value="PRK10767.1"/>
    <property type="match status" value="1"/>
</dbReference>
<evidence type="ECO:0000313" key="16">
    <source>
        <dbReference type="Proteomes" id="UP000754563"/>
    </source>
</evidence>
<evidence type="ECO:0000256" key="5">
    <source>
        <dbReference type="ARBA" id="ARBA00022771"/>
    </source>
</evidence>
<feature type="binding site" evidence="11">
    <location>
        <position position="156"/>
    </location>
    <ligand>
        <name>Zn(2+)</name>
        <dbReference type="ChEBI" id="CHEBI:29105"/>
        <label>1</label>
    </ligand>
</feature>
<comment type="similarity">
    <text evidence="9 11">Belongs to the DnaJ family.</text>
</comment>
<feature type="binding site" evidence="11">
    <location>
        <position position="196"/>
    </location>
    <ligand>
        <name>Zn(2+)</name>
        <dbReference type="ChEBI" id="CHEBI:29105"/>
        <label>2</label>
    </ligand>
</feature>
<protein>
    <recommendedName>
        <fullName evidence="10 11">Chaperone protein DnaJ</fullName>
    </recommendedName>
</protein>
<dbReference type="InterPro" id="IPR002939">
    <property type="entry name" value="DnaJ_C"/>
</dbReference>
<evidence type="ECO:0000256" key="6">
    <source>
        <dbReference type="ARBA" id="ARBA00022833"/>
    </source>
</evidence>
<dbReference type="InterPro" id="IPR036410">
    <property type="entry name" value="HSP_DnaJ_Cys-rich_dom_sf"/>
</dbReference>
<dbReference type="GO" id="GO:0008270">
    <property type="term" value="F:zinc ion binding"/>
    <property type="evidence" value="ECO:0007669"/>
    <property type="project" value="UniProtKB-UniRule"/>
</dbReference>
<evidence type="ECO:0000256" key="7">
    <source>
        <dbReference type="ARBA" id="ARBA00023016"/>
    </source>
</evidence>
<comment type="function">
    <text evidence="11">Participates actively in the response to hyperosmotic and heat shock by preventing the aggregation of stress-denatured proteins and by disaggregating proteins, also in an autonomous, DnaK-independent fashion. Unfolded proteins bind initially to DnaJ; upon interaction with the DnaJ-bound protein, DnaK hydrolyzes its bound ATP, resulting in the formation of a stable complex. GrpE releases ADP from DnaK; ATP binding to DnaK triggers the release of the substrate protein, thus completing the reaction cycle. Several rounds of ATP-dependent interactions between DnaJ, DnaK and GrpE are required for fully efficient folding. Also involved, together with DnaK and GrpE, in the DNA replication of plasmids through activation of initiation proteins.</text>
</comment>
<keyword evidence="1 11" id="KW-0963">Cytoplasm</keyword>
<dbReference type="EMBL" id="JAGQLH010000073">
    <property type="protein sequence ID" value="MCA9386058.1"/>
    <property type="molecule type" value="Genomic_DNA"/>
</dbReference>
<feature type="binding site" evidence="11">
    <location>
        <position position="213"/>
    </location>
    <ligand>
        <name>Zn(2+)</name>
        <dbReference type="ChEBI" id="CHEBI:29105"/>
        <label>1</label>
    </ligand>
</feature>
<dbReference type="InterPro" id="IPR008971">
    <property type="entry name" value="HSP40/DnaJ_pept-bd"/>
</dbReference>
<feature type="binding site" evidence="11">
    <location>
        <position position="210"/>
    </location>
    <ligand>
        <name>Zn(2+)</name>
        <dbReference type="ChEBI" id="CHEBI:29105"/>
        <label>1</label>
    </ligand>
</feature>
<dbReference type="HAMAP" id="MF_01152">
    <property type="entry name" value="DnaJ"/>
    <property type="match status" value="1"/>
</dbReference>
<comment type="subcellular location">
    <subcellularLocation>
        <location evidence="11">Cytoplasm</location>
    </subcellularLocation>
</comment>
<dbReference type="InterPro" id="IPR001305">
    <property type="entry name" value="HSP_DnaJ_Cys-rich_dom"/>
</dbReference>
<sequence length="363" mass="39797">MSKRDYYEVLGVSKSADKKEIKKAYRQLAKKYHPDKNKAEDAETKFKEVQEAYDTLSDEQKRKAYDQFGHAGTQGFGGGAGGFNAQGFNPEDLNDIFGQFFGGQGFGGFSQQGYGGRRPQQRGSDIEATLRLDFNEAIFGVEKTIHYQRREVCNPCDGTGAKDGTSKKTCTRCSGSGVIRQVQNTFLGQIQTQGVCPQCEGTGEEIDEKCSTCSGDGYTTKETDFLIKIPPGIPDGVTLRFRERGNAGARGGGIGDLFINIDVSADEELERRGDDIYSETTIDVVTATIGGSIQIRTVHGDITLKIPTGTQPGKVFRLSEKAGPKFKGRGNGDHYVKILVEVPKKLSKKEKNLWEQLQELATN</sequence>
<dbReference type="GO" id="GO:0042026">
    <property type="term" value="P:protein refolding"/>
    <property type="evidence" value="ECO:0007669"/>
    <property type="project" value="TreeGrafter"/>
</dbReference>
<name>A0A955L9K8_9BACT</name>
<reference evidence="15" key="1">
    <citation type="submission" date="2020-04" db="EMBL/GenBank/DDBJ databases">
        <authorList>
            <person name="Zhang T."/>
        </authorList>
    </citation>
    <scope>NUCLEOTIDE SEQUENCE</scope>
    <source>
        <strain evidence="15">HKST-UBA11</strain>
    </source>
</reference>
<dbReference type="GO" id="GO:0009408">
    <property type="term" value="P:response to heat"/>
    <property type="evidence" value="ECO:0007669"/>
    <property type="project" value="InterPro"/>
</dbReference>
<comment type="caution">
    <text evidence="15">The sequence shown here is derived from an EMBL/GenBank/DDBJ whole genome shotgun (WGS) entry which is preliminary data.</text>
</comment>
<evidence type="ECO:0000256" key="11">
    <source>
        <dbReference type="HAMAP-Rule" id="MF_01152"/>
    </source>
</evidence>
<dbReference type="Pfam" id="PF00226">
    <property type="entry name" value="DnaJ"/>
    <property type="match status" value="1"/>
</dbReference>
<comment type="domain">
    <text evidence="11">The J domain is necessary and sufficient to stimulate DnaK ATPase activity. Zinc center 1 plays an important role in the autonomous, DnaK-independent chaperone activity of DnaJ. Zinc center 2 is essential for interaction with DnaK and for DnaJ activity.</text>
</comment>
<evidence type="ECO:0000256" key="3">
    <source>
        <dbReference type="ARBA" id="ARBA00022723"/>
    </source>
</evidence>
<feature type="repeat" description="CXXCXGXG motif" evidence="11">
    <location>
        <begin position="153"/>
        <end position="160"/>
    </location>
</feature>
<feature type="binding site" evidence="11">
    <location>
        <position position="153"/>
    </location>
    <ligand>
        <name>Zn(2+)</name>
        <dbReference type="ChEBI" id="CHEBI:29105"/>
        <label>1</label>
    </ligand>
</feature>
<evidence type="ECO:0000259" key="14">
    <source>
        <dbReference type="PROSITE" id="PS51188"/>
    </source>
</evidence>
<dbReference type="PRINTS" id="PR00625">
    <property type="entry name" value="JDOMAIN"/>
</dbReference>
<dbReference type="InterPro" id="IPR012724">
    <property type="entry name" value="DnaJ"/>
</dbReference>
<organism evidence="15 16">
    <name type="scientific">Candidatus Dojkabacteria bacterium</name>
    <dbReference type="NCBI Taxonomy" id="2099670"/>
    <lineage>
        <taxon>Bacteria</taxon>
        <taxon>Candidatus Dojkabacteria</taxon>
    </lineage>
</organism>
<evidence type="ECO:0000256" key="2">
    <source>
        <dbReference type="ARBA" id="ARBA00022705"/>
    </source>
</evidence>
<keyword evidence="2 11" id="KW-0235">DNA replication</keyword>
<proteinExistence type="inferred from homology"/>
<evidence type="ECO:0000256" key="8">
    <source>
        <dbReference type="ARBA" id="ARBA00023186"/>
    </source>
</evidence>
<reference evidence="15" key="2">
    <citation type="journal article" date="2021" name="Microbiome">
        <title>Successional dynamics and alternative stable states in a saline activated sludge microbial community over 9 years.</title>
        <authorList>
            <person name="Wang Y."/>
            <person name="Ye J."/>
            <person name="Ju F."/>
            <person name="Liu L."/>
            <person name="Boyd J.A."/>
            <person name="Deng Y."/>
            <person name="Parks D.H."/>
            <person name="Jiang X."/>
            <person name="Yin X."/>
            <person name="Woodcroft B.J."/>
            <person name="Tyson G.W."/>
            <person name="Hugenholtz P."/>
            <person name="Polz M.F."/>
            <person name="Zhang T."/>
        </authorList>
    </citation>
    <scope>NUCLEOTIDE SEQUENCE</scope>
    <source>
        <strain evidence="15">HKST-UBA11</strain>
    </source>
</reference>
<evidence type="ECO:0000256" key="4">
    <source>
        <dbReference type="ARBA" id="ARBA00022737"/>
    </source>
</evidence>
<dbReference type="CDD" id="cd10719">
    <property type="entry name" value="DnaJ_zf"/>
    <property type="match status" value="1"/>
</dbReference>
<evidence type="ECO:0000256" key="9">
    <source>
        <dbReference type="ARBA" id="ARBA00061004"/>
    </source>
</evidence>
<feature type="binding site" evidence="11">
    <location>
        <position position="199"/>
    </location>
    <ligand>
        <name>Zn(2+)</name>
        <dbReference type="ChEBI" id="CHEBI:29105"/>
        <label>2</label>
    </ligand>
</feature>
<dbReference type="PANTHER" id="PTHR43096:SF48">
    <property type="entry name" value="CHAPERONE PROTEIN DNAJ"/>
    <property type="match status" value="1"/>
</dbReference>
<comment type="subunit">
    <text evidence="11">Homodimer.</text>
</comment>
<dbReference type="InterPro" id="IPR001623">
    <property type="entry name" value="DnaJ_domain"/>
</dbReference>
<evidence type="ECO:0000256" key="10">
    <source>
        <dbReference type="ARBA" id="ARBA00067609"/>
    </source>
</evidence>
<evidence type="ECO:0000313" key="15">
    <source>
        <dbReference type="EMBL" id="MCA9386058.1"/>
    </source>
</evidence>
<dbReference type="SUPFAM" id="SSF46565">
    <property type="entry name" value="Chaperone J-domain"/>
    <property type="match status" value="1"/>
</dbReference>
<gene>
    <name evidence="11 15" type="primary">dnaJ</name>
    <name evidence="15" type="ORF">KC717_05410</name>
</gene>
<feature type="repeat" description="CXXCXGXG motif" evidence="11">
    <location>
        <begin position="170"/>
        <end position="177"/>
    </location>
</feature>
<keyword evidence="6 11" id="KW-0862">Zinc</keyword>
<feature type="binding site" evidence="11">
    <location>
        <position position="170"/>
    </location>
    <ligand>
        <name>Zn(2+)</name>
        <dbReference type="ChEBI" id="CHEBI:29105"/>
        <label>2</label>
    </ligand>
</feature>
<comment type="cofactor">
    <cofactor evidence="11">
        <name>Zn(2+)</name>
        <dbReference type="ChEBI" id="CHEBI:29105"/>
    </cofactor>
    <text evidence="11">Binds 2 Zn(2+) ions per monomer.</text>
</comment>
<dbReference type="AlphaFoldDB" id="A0A955L9K8"/>
<accession>A0A955L9K8</accession>
<evidence type="ECO:0000256" key="1">
    <source>
        <dbReference type="ARBA" id="ARBA00022490"/>
    </source>
</evidence>
<dbReference type="PROSITE" id="PS50076">
    <property type="entry name" value="DNAJ_2"/>
    <property type="match status" value="1"/>
</dbReference>
<dbReference type="NCBIfam" id="TIGR02349">
    <property type="entry name" value="DnaJ_bact"/>
    <property type="match status" value="1"/>
</dbReference>
<dbReference type="PROSITE" id="PS51188">
    <property type="entry name" value="ZF_CR"/>
    <property type="match status" value="1"/>
</dbReference>
<dbReference type="GO" id="GO:0016491">
    <property type="term" value="F:oxidoreductase activity"/>
    <property type="evidence" value="ECO:0007669"/>
    <property type="project" value="UniProtKB-KW"/>
</dbReference>
<feature type="domain" description="CR-type" evidence="14">
    <location>
        <begin position="140"/>
        <end position="222"/>
    </location>
</feature>
<dbReference type="CDD" id="cd06257">
    <property type="entry name" value="DnaJ"/>
    <property type="match status" value="1"/>
</dbReference>
<dbReference type="Proteomes" id="UP000754563">
    <property type="component" value="Unassembled WGS sequence"/>
</dbReference>
<evidence type="ECO:0000256" key="12">
    <source>
        <dbReference type="PROSITE-ProRule" id="PRU00546"/>
    </source>
</evidence>
<keyword evidence="8 11" id="KW-0143">Chaperone</keyword>
<keyword evidence="4 11" id="KW-0677">Repeat</keyword>
<keyword evidence="7 11" id="KW-0346">Stress response</keyword>
<keyword evidence="15" id="KW-0560">Oxidoreductase</keyword>
<dbReference type="SUPFAM" id="SSF49493">
    <property type="entry name" value="HSP40/DnaJ peptide-binding domain"/>
    <property type="match status" value="2"/>
</dbReference>
<dbReference type="Gene3D" id="2.60.260.20">
    <property type="entry name" value="Urease metallochaperone UreE, N-terminal domain"/>
    <property type="match status" value="2"/>
</dbReference>
<dbReference type="Pfam" id="PF01556">
    <property type="entry name" value="DnaJ_C"/>
    <property type="match status" value="1"/>
</dbReference>
<keyword evidence="3 11" id="KW-0479">Metal-binding</keyword>
<evidence type="ECO:0000259" key="13">
    <source>
        <dbReference type="PROSITE" id="PS50076"/>
    </source>
</evidence>
<dbReference type="PROSITE" id="PS00636">
    <property type="entry name" value="DNAJ_1"/>
    <property type="match status" value="1"/>
</dbReference>
<dbReference type="Gene3D" id="1.10.287.110">
    <property type="entry name" value="DnaJ domain"/>
    <property type="match status" value="1"/>
</dbReference>
<dbReference type="SUPFAM" id="SSF57938">
    <property type="entry name" value="DnaJ/Hsp40 cysteine-rich domain"/>
    <property type="match status" value="1"/>
</dbReference>
<dbReference type="Gene3D" id="2.10.230.10">
    <property type="entry name" value="Heat shock protein DnaJ, cysteine-rich domain"/>
    <property type="match status" value="1"/>
</dbReference>
<feature type="binding site" evidence="11">
    <location>
        <position position="173"/>
    </location>
    <ligand>
        <name>Zn(2+)</name>
        <dbReference type="ChEBI" id="CHEBI:29105"/>
        <label>2</label>
    </ligand>
</feature>
<feature type="domain" description="J" evidence="13">
    <location>
        <begin position="5"/>
        <end position="69"/>
    </location>
</feature>
<dbReference type="CDD" id="cd10747">
    <property type="entry name" value="DnaJ_C"/>
    <property type="match status" value="1"/>
</dbReference>
<dbReference type="GO" id="GO:0006260">
    <property type="term" value="P:DNA replication"/>
    <property type="evidence" value="ECO:0007669"/>
    <property type="project" value="UniProtKB-KW"/>
</dbReference>
<feature type="repeat" description="CXXCXGXG motif" evidence="11">
    <location>
        <begin position="210"/>
        <end position="217"/>
    </location>
</feature>
<dbReference type="Pfam" id="PF00684">
    <property type="entry name" value="DnaJ_CXXCXGXG"/>
    <property type="match status" value="1"/>
</dbReference>
<dbReference type="SMART" id="SM00271">
    <property type="entry name" value="DnaJ"/>
    <property type="match status" value="1"/>
</dbReference>
<dbReference type="FunFam" id="2.60.260.20:FF:000005">
    <property type="entry name" value="Chaperone protein dnaJ 1, mitochondrial"/>
    <property type="match status" value="1"/>
</dbReference>
<keyword evidence="5 11" id="KW-0863">Zinc-finger</keyword>
<dbReference type="PANTHER" id="PTHR43096">
    <property type="entry name" value="DNAJ HOMOLOG 1, MITOCHONDRIAL-RELATED"/>
    <property type="match status" value="1"/>
</dbReference>
<dbReference type="FunFam" id="2.10.230.10:FF:000002">
    <property type="entry name" value="Molecular chaperone DnaJ"/>
    <property type="match status" value="1"/>
</dbReference>
<dbReference type="GO" id="GO:0005524">
    <property type="term" value="F:ATP binding"/>
    <property type="evidence" value="ECO:0007669"/>
    <property type="project" value="InterPro"/>
</dbReference>
<dbReference type="GO" id="GO:0005737">
    <property type="term" value="C:cytoplasm"/>
    <property type="evidence" value="ECO:0007669"/>
    <property type="project" value="UniProtKB-SubCell"/>
</dbReference>
<feature type="repeat" description="CXXCXGXG motif" evidence="11">
    <location>
        <begin position="196"/>
        <end position="203"/>
    </location>
</feature>
<feature type="zinc finger region" description="CR-type" evidence="12">
    <location>
        <begin position="140"/>
        <end position="222"/>
    </location>
</feature>